<evidence type="ECO:0000313" key="1">
    <source>
        <dbReference type="EMBL" id="MCE4539538.1"/>
    </source>
</evidence>
<gene>
    <name evidence="1" type="ORF">LXT12_19995</name>
</gene>
<organism evidence="1 2">
    <name type="scientific">Pelomonas caseinilytica</name>
    <dbReference type="NCBI Taxonomy" id="2906763"/>
    <lineage>
        <taxon>Bacteria</taxon>
        <taxon>Pseudomonadati</taxon>
        <taxon>Pseudomonadota</taxon>
        <taxon>Betaproteobacteria</taxon>
        <taxon>Burkholderiales</taxon>
        <taxon>Sphaerotilaceae</taxon>
        <taxon>Roseateles</taxon>
    </lineage>
</organism>
<proteinExistence type="predicted"/>
<dbReference type="RefSeq" id="WP_233394058.1">
    <property type="nucleotide sequence ID" value="NZ_JAJTWT010000009.1"/>
</dbReference>
<keyword evidence="2" id="KW-1185">Reference proteome</keyword>
<reference evidence="1 2" key="1">
    <citation type="submission" date="2021-12" db="EMBL/GenBank/DDBJ databases">
        <title>Genome seq of p7.</title>
        <authorList>
            <person name="Seo T."/>
        </authorList>
    </citation>
    <scope>NUCLEOTIDE SEQUENCE [LARGE SCALE GENOMIC DNA]</scope>
    <source>
        <strain evidence="1 2">P7</strain>
    </source>
</reference>
<comment type="caution">
    <text evidence="1">The sequence shown here is derived from an EMBL/GenBank/DDBJ whole genome shotgun (WGS) entry which is preliminary data.</text>
</comment>
<name>A0ABS8XKH7_9BURK</name>
<protein>
    <submittedName>
        <fullName evidence="1">Uncharacterized protein</fullName>
    </submittedName>
</protein>
<dbReference type="EMBL" id="JAJTWT010000009">
    <property type="protein sequence ID" value="MCE4539538.1"/>
    <property type="molecule type" value="Genomic_DNA"/>
</dbReference>
<evidence type="ECO:0000313" key="2">
    <source>
        <dbReference type="Proteomes" id="UP001201463"/>
    </source>
</evidence>
<sequence>MTNATVRVLDETGKAIATGKKVVAGTGAYGPITLTGSGPFRVEACGLAGSRPLCVWGATTSGGTLNLTPLTSAVTVLAGGQPPETLMTGPVQGLTDSALATAQAQLRTALAAALADAGLDPAFDLLAGALTPGSHTGYDRMLDTVTVGLGLDAKAYVTLGSPLGSGLAYLEPGTSQGSLALDPAAATVDLPGIDTLYQAMGAVMPSANGCTPGLPPLLDAGARASVDLVTTFSGTAGAAQLLCSHMAGLLTGDAESLVGSKLLPTLPTRCDFSGADPVCRVALVFQTAKGVLRQVGVEQAVVKRASPTGWKYLGNRLEVQATAAARLVLTHRADQTAPDSYARYLDVSIPAYPGLQCARASQKDAGGADVPLALFKPTAAGSFLSLWSTAPGNAAPSLDPATGATLGDDLVALPVPGTTAGDTIARNFVRAGRALKLELFADAACSAPLAGADGGAVSLDVAGQLPLNIIGQSGQPWPVLAASSVSNLVSLKGAVGAKLNYVANWSLLRAGLAPQHLQLCTNAACTAKVAELDLDPAAVAGTLSTTLGLKALLASDYKLLRLTGRTADGLTLQLDTTSCPTLPAGQPC</sequence>
<dbReference type="Proteomes" id="UP001201463">
    <property type="component" value="Unassembled WGS sequence"/>
</dbReference>
<accession>A0ABS8XKH7</accession>